<comment type="caution">
    <text evidence="6">The sequence shown here is derived from an EMBL/GenBank/DDBJ whole genome shotgun (WGS) entry which is preliminary data.</text>
</comment>
<name>A0A4S3B585_9ENTE</name>
<evidence type="ECO:0000313" key="7">
    <source>
        <dbReference type="Proteomes" id="UP000310506"/>
    </source>
</evidence>
<dbReference type="AlphaFoldDB" id="A0A4S3B585"/>
<dbReference type="OrthoDB" id="9796817at2"/>
<dbReference type="GO" id="GO:1904680">
    <property type="term" value="F:peptide transmembrane transporter activity"/>
    <property type="evidence" value="ECO:0007669"/>
    <property type="project" value="TreeGrafter"/>
</dbReference>
<dbReference type="Proteomes" id="UP000310506">
    <property type="component" value="Unassembled WGS sequence"/>
</dbReference>
<evidence type="ECO:0000256" key="2">
    <source>
        <dbReference type="ARBA" id="ARBA00022448"/>
    </source>
</evidence>
<feature type="signal peptide" evidence="4">
    <location>
        <begin position="1"/>
        <end position="21"/>
    </location>
</feature>
<dbReference type="Gene3D" id="3.10.105.10">
    <property type="entry name" value="Dipeptide-binding Protein, Domain 3"/>
    <property type="match status" value="1"/>
</dbReference>
<dbReference type="PROSITE" id="PS51257">
    <property type="entry name" value="PROKAR_LIPOPROTEIN"/>
    <property type="match status" value="1"/>
</dbReference>
<evidence type="ECO:0000256" key="4">
    <source>
        <dbReference type="SAM" id="SignalP"/>
    </source>
</evidence>
<keyword evidence="3 4" id="KW-0732">Signal</keyword>
<dbReference type="GO" id="GO:0015833">
    <property type="term" value="P:peptide transport"/>
    <property type="evidence" value="ECO:0007669"/>
    <property type="project" value="TreeGrafter"/>
</dbReference>
<dbReference type="Gene3D" id="3.40.190.10">
    <property type="entry name" value="Periplasmic binding protein-like II"/>
    <property type="match status" value="1"/>
</dbReference>
<accession>A0A4S3B585</accession>
<dbReference type="PIRSF" id="PIRSF002741">
    <property type="entry name" value="MppA"/>
    <property type="match status" value="1"/>
</dbReference>
<dbReference type="SUPFAM" id="SSF53850">
    <property type="entry name" value="Periplasmic binding protein-like II"/>
    <property type="match status" value="1"/>
</dbReference>
<dbReference type="PANTHER" id="PTHR30290:SF9">
    <property type="entry name" value="OLIGOPEPTIDE-BINDING PROTEIN APPA"/>
    <property type="match status" value="1"/>
</dbReference>
<feature type="domain" description="Solute-binding protein family 5" evidence="5">
    <location>
        <begin position="109"/>
        <end position="501"/>
    </location>
</feature>
<dbReference type="GO" id="GO:0042597">
    <property type="term" value="C:periplasmic space"/>
    <property type="evidence" value="ECO:0007669"/>
    <property type="project" value="UniProtKB-ARBA"/>
</dbReference>
<evidence type="ECO:0000313" key="6">
    <source>
        <dbReference type="EMBL" id="THB61010.1"/>
    </source>
</evidence>
<protein>
    <submittedName>
        <fullName evidence="6">Oligopeptide ABC transporter substrate-binding protein</fullName>
    </submittedName>
</protein>
<dbReference type="PANTHER" id="PTHR30290">
    <property type="entry name" value="PERIPLASMIC BINDING COMPONENT OF ABC TRANSPORTER"/>
    <property type="match status" value="1"/>
</dbReference>
<dbReference type="InterPro" id="IPR039424">
    <property type="entry name" value="SBP_5"/>
</dbReference>
<keyword evidence="7" id="KW-1185">Reference proteome</keyword>
<evidence type="ECO:0000256" key="1">
    <source>
        <dbReference type="ARBA" id="ARBA00005695"/>
    </source>
</evidence>
<sequence length="592" mass="66599">MKYKKLMSVVALSAVATIGLAACGNKEKGGNSKETATEDISKFPIKATNKDKAIKGGTLEVAAVMETQFPGIFSEIFYEDNNDNVMMEPSHESLFMSDDNFEINDKGVAKQELDVDAKKATITLTKEAKWSDGKPVVAEDIMEPYRIVGHKDYTGIRYGENFRNIVGMEDYHTGKAENISGIKKIDDKTVEISYVEMNPGMTQSGEEIWRSAVPAHVFKDIPVKDMVSSDAVRKTPVTFGPYKINKVVRGESVEYVPNEYYYGEKPKLDKIVTKVTPSKSIVEGLKSQNYDMVIKMPTDSYPNYKDVKGYEILGRQELSYSYLGFKMGKIAGDSTIEYNKDAKMANKSLRQAMAYAVDNKVVADKFYNGLRTDGSTLIPPVFAKFHAKDVKGYKQDMDKANKLLDEAGYKKKDGEDFRRDPKGEKLEIKFASMSGGDTAQPLAEYYMNQWKEIGLDVKLTTGRLLDQNAFYDKLQNDDPEIDVYQAAWGTGSNPSPTGLYGPKAAFNYTRFTSEENTKLLKNIDSNKSFDADYRLKAFKEWQEYAKEEAFAIPTLYRNEVRPISERVTGFDWAYDAPTNPWAEIGVTAESRK</sequence>
<dbReference type="EMBL" id="SDGV01000017">
    <property type="protein sequence ID" value="THB61010.1"/>
    <property type="molecule type" value="Genomic_DNA"/>
</dbReference>
<comment type="similarity">
    <text evidence="1">Belongs to the bacterial solute-binding protein 5 family.</text>
</comment>
<dbReference type="RefSeq" id="WP_136137255.1">
    <property type="nucleotide sequence ID" value="NZ_SDGV01000017.1"/>
</dbReference>
<proteinExistence type="inferred from homology"/>
<dbReference type="GO" id="GO:0043190">
    <property type="term" value="C:ATP-binding cassette (ABC) transporter complex"/>
    <property type="evidence" value="ECO:0007669"/>
    <property type="project" value="InterPro"/>
</dbReference>
<organism evidence="6 7">
    <name type="scientific">Vagococcus silagei</name>
    <dbReference type="NCBI Taxonomy" id="2508885"/>
    <lineage>
        <taxon>Bacteria</taxon>
        <taxon>Bacillati</taxon>
        <taxon>Bacillota</taxon>
        <taxon>Bacilli</taxon>
        <taxon>Lactobacillales</taxon>
        <taxon>Enterococcaceae</taxon>
        <taxon>Vagococcus</taxon>
    </lineage>
</organism>
<gene>
    <name evidence="6" type="ORF">ESZ54_08565</name>
</gene>
<dbReference type="InterPro" id="IPR000914">
    <property type="entry name" value="SBP_5_dom"/>
</dbReference>
<dbReference type="Pfam" id="PF00496">
    <property type="entry name" value="SBP_bac_5"/>
    <property type="match status" value="1"/>
</dbReference>
<reference evidence="6 7" key="1">
    <citation type="submission" date="2019-01" db="EMBL/GenBank/DDBJ databases">
        <title>Vagococcus silagei sp. nov. isolated from brewer's grain.</title>
        <authorList>
            <person name="Guu J.-R."/>
        </authorList>
    </citation>
    <scope>NUCLEOTIDE SEQUENCE [LARGE SCALE GENOMIC DNA]</scope>
    <source>
        <strain evidence="6 7">2B-2</strain>
    </source>
</reference>
<dbReference type="InterPro" id="IPR030678">
    <property type="entry name" value="Peptide/Ni-bd"/>
</dbReference>
<feature type="chain" id="PRO_5020705601" evidence="4">
    <location>
        <begin position="22"/>
        <end position="592"/>
    </location>
</feature>
<dbReference type="CDD" id="cd08510">
    <property type="entry name" value="PBP2_Lactococcal_OppA_like"/>
    <property type="match status" value="1"/>
</dbReference>
<evidence type="ECO:0000259" key="5">
    <source>
        <dbReference type="Pfam" id="PF00496"/>
    </source>
</evidence>
<evidence type="ECO:0000256" key="3">
    <source>
        <dbReference type="ARBA" id="ARBA00022729"/>
    </source>
</evidence>
<keyword evidence="2" id="KW-0813">Transport</keyword>